<feature type="compositionally biased region" description="Basic and acidic residues" evidence="6">
    <location>
        <begin position="559"/>
        <end position="568"/>
    </location>
</feature>
<evidence type="ECO:0000313" key="9">
    <source>
        <dbReference type="Proteomes" id="UP000197138"/>
    </source>
</evidence>
<feature type="region of interest" description="Disordered" evidence="6">
    <location>
        <begin position="237"/>
        <end position="284"/>
    </location>
</feature>
<dbReference type="InterPro" id="IPR051945">
    <property type="entry name" value="RRM_MRD1_RNA_proc_ribogen"/>
</dbReference>
<dbReference type="Proteomes" id="UP000197138">
    <property type="component" value="Unassembled WGS sequence"/>
</dbReference>
<dbReference type="InterPro" id="IPR012677">
    <property type="entry name" value="Nucleotide-bd_a/b_plait_sf"/>
</dbReference>
<dbReference type="CDD" id="cd12318">
    <property type="entry name" value="RRM5_RBM19_like"/>
    <property type="match status" value="1"/>
</dbReference>
<dbReference type="AlphaFoldDB" id="A0A218WPQ0"/>
<dbReference type="PANTHER" id="PTHR48039:SF5">
    <property type="entry name" value="RNA-BINDING PROTEIN 28"/>
    <property type="match status" value="1"/>
</dbReference>
<feature type="compositionally biased region" description="Acidic residues" evidence="6">
    <location>
        <begin position="393"/>
        <end position="410"/>
    </location>
</feature>
<comment type="caution">
    <text evidence="8">The sequence shown here is derived from an EMBL/GenBank/DDBJ whole genome shotgun (WGS) entry which is preliminary data.</text>
</comment>
<proteinExistence type="predicted"/>
<dbReference type="FunFam" id="3.30.70.330:FF:000442">
    <property type="entry name" value="Multiple RNA-binding domain-containing protein 1"/>
    <property type="match status" value="1"/>
</dbReference>
<evidence type="ECO:0000256" key="4">
    <source>
        <dbReference type="ARBA" id="ARBA00023242"/>
    </source>
</evidence>
<feature type="compositionally biased region" description="Basic and acidic residues" evidence="6">
    <location>
        <begin position="321"/>
        <end position="345"/>
    </location>
</feature>
<dbReference type="SUPFAM" id="SSF54928">
    <property type="entry name" value="RNA-binding domain, RBD"/>
    <property type="match status" value="4"/>
</dbReference>
<dbReference type="PANTHER" id="PTHR48039">
    <property type="entry name" value="RNA-BINDING MOTIF PROTEIN 14B"/>
    <property type="match status" value="1"/>
</dbReference>
<dbReference type="PROSITE" id="PS50102">
    <property type="entry name" value="RRM"/>
    <property type="match status" value="5"/>
</dbReference>
<protein>
    <recommendedName>
        <fullName evidence="7">RRM domain-containing protein</fullName>
    </recommendedName>
</protein>
<comment type="subcellular location">
    <subcellularLocation>
        <location evidence="1">Nucleus</location>
    </subcellularLocation>
</comment>
<gene>
    <name evidence="8" type="ORF">CDL15_Pgr005196</name>
</gene>
<feature type="region of interest" description="Disordered" evidence="6">
    <location>
        <begin position="34"/>
        <end position="57"/>
    </location>
</feature>
<evidence type="ECO:0000256" key="2">
    <source>
        <dbReference type="ARBA" id="ARBA00022737"/>
    </source>
</evidence>
<feature type="region of interest" description="Disordered" evidence="6">
    <location>
        <begin position="313"/>
        <end position="459"/>
    </location>
</feature>
<feature type="domain" description="RRM" evidence="7">
    <location>
        <begin position="460"/>
        <end position="538"/>
    </location>
</feature>
<reference evidence="9" key="1">
    <citation type="journal article" date="2017" name="Plant J.">
        <title>The pomegranate (Punica granatum L.) genome and the genomics of punicalagin biosynthesis.</title>
        <authorList>
            <person name="Qin G."/>
            <person name="Xu C."/>
            <person name="Ming R."/>
            <person name="Tang H."/>
            <person name="Guyot R."/>
            <person name="Kramer E.M."/>
            <person name="Hu Y."/>
            <person name="Yi X."/>
            <person name="Qi Y."/>
            <person name="Xu X."/>
            <person name="Gao Z."/>
            <person name="Pan H."/>
            <person name="Jian J."/>
            <person name="Tian Y."/>
            <person name="Yue Z."/>
            <person name="Xu Y."/>
        </authorList>
    </citation>
    <scope>NUCLEOTIDE SEQUENCE [LARGE SCALE GENOMIC DNA]</scope>
    <source>
        <strain evidence="9">cv. Dabenzi</strain>
    </source>
</reference>
<dbReference type="CDD" id="cd12565">
    <property type="entry name" value="RRM1_MRD1"/>
    <property type="match status" value="1"/>
</dbReference>
<keyword evidence="4" id="KW-0539">Nucleus</keyword>
<evidence type="ECO:0000259" key="7">
    <source>
        <dbReference type="PROSITE" id="PS50102"/>
    </source>
</evidence>
<dbReference type="CDD" id="cd12317">
    <property type="entry name" value="RRM4_RBM19_RRM3_MRD1"/>
    <property type="match status" value="1"/>
</dbReference>
<dbReference type="InterPro" id="IPR035979">
    <property type="entry name" value="RBD_domain_sf"/>
</dbReference>
<dbReference type="FunFam" id="3.30.70.330:FF:000943">
    <property type="entry name" value="Multiple RNA-binding domain-containing protein 1"/>
    <property type="match status" value="1"/>
</dbReference>
<dbReference type="InterPro" id="IPR000504">
    <property type="entry name" value="RRM_dom"/>
</dbReference>
<dbReference type="FunFam" id="3.30.70.330:FF:000994">
    <property type="entry name" value="RNA-binding (RRM/RBD/RNP motifs) family protein"/>
    <property type="match status" value="1"/>
</dbReference>
<evidence type="ECO:0000256" key="1">
    <source>
        <dbReference type="ARBA" id="ARBA00004123"/>
    </source>
</evidence>
<feature type="domain" description="RRM" evidence="7">
    <location>
        <begin position="774"/>
        <end position="857"/>
    </location>
</feature>
<feature type="domain" description="RRM" evidence="7">
    <location>
        <begin position="655"/>
        <end position="727"/>
    </location>
</feature>
<dbReference type="Pfam" id="PF00076">
    <property type="entry name" value="RRM_1"/>
    <property type="match status" value="5"/>
</dbReference>
<feature type="compositionally biased region" description="Basic and acidic residues" evidence="6">
    <location>
        <begin position="376"/>
        <end position="392"/>
    </location>
</feature>
<evidence type="ECO:0000313" key="8">
    <source>
        <dbReference type="EMBL" id="OWM74616.1"/>
    </source>
</evidence>
<feature type="domain" description="RRM" evidence="7">
    <location>
        <begin position="874"/>
        <end position="950"/>
    </location>
</feature>
<dbReference type="InterPro" id="IPR034423">
    <property type="entry name" value="RBM19_RRM5"/>
</dbReference>
<dbReference type="FunFam" id="3.30.70.330:FF:000484">
    <property type="entry name" value="Multiple RNA-binding domain-containing protein 1"/>
    <property type="match status" value="1"/>
</dbReference>
<dbReference type="GO" id="GO:0005634">
    <property type="term" value="C:nucleus"/>
    <property type="evidence" value="ECO:0007669"/>
    <property type="project" value="UniProtKB-SubCell"/>
</dbReference>
<feature type="compositionally biased region" description="Low complexity" evidence="6">
    <location>
        <begin position="256"/>
        <end position="266"/>
    </location>
</feature>
<keyword evidence="3 5" id="KW-0694">RNA-binding</keyword>
<evidence type="ECO:0000256" key="5">
    <source>
        <dbReference type="PROSITE-ProRule" id="PRU00176"/>
    </source>
</evidence>
<dbReference type="SMART" id="SM00361">
    <property type="entry name" value="RRM_1"/>
    <property type="match status" value="3"/>
</dbReference>
<evidence type="ECO:0000256" key="3">
    <source>
        <dbReference type="ARBA" id="ARBA00022884"/>
    </source>
</evidence>
<organism evidence="8 9">
    <name type="scientific">Punica granatum</name>
    <name type="common">Pomegranate</name>
    <dbReference type="NCBI Taxonomy" id="22663"/>
    <lineage>
        <taxon>Eukaryota</taxon>
        <taxon>Viridiplantae</taxon>
        <taxon>Streptophyta</taxon>
        <taxon>Embryophyta</taxon>
        <taxon>Tracheophyta</taxon>
        <taxon>Spermatophyta</taxon>
        <taxon>Magnoliopsida</taxon>
        <taxon>eudicotyledons</taxon>
        <taxon>Gunneridae</taxon>
        <taxon>Pentapetalae</taxon>
        <taxon>rosids</taxon>
        <taxon>malvids</taxon>
        <taxon>Myrtales</taxon>
        <taxon>Lythraceae</taxon>
        <taxon>Punica</taxon>
    </lineage>
</organism>
<accession>A0A218WPQ0</accession>
<name>A0A218WPQ0_PUNGR</name>
<dbReference type="InterPro" id="IPR003954">
    <property type="entry name" value="RRM_euk-type"/>
</dbReference>
<dbReference type="EMBL" id="MTKT01003711">
    <property type="protein sequence ID" value="OWM74616.1"/>
    <property type="molecule type" value="Genomic_DNA"/>
</dbReference>
<feature type="region of interest" description="Disordered" evidence="6">
    <location>
        <begin position="537"/>
        <end position="572"/>
    </location>
</feature>
<evidence type="ECO:0000256" key="6">
    <source>
        <dbReference type="SAM" id="MobiDB-lite"/>
    </source>
</evidence>
<dbReference type="SMART" id="SM00360">
    <property type="entry name" value="RRM"/>
    <property type="match status" value="5"/>
</dbReference>
<dbReference type="CDD" id="cd12320">
    <property type="entry name" value="RRM6_RBM19_RRM5_MRD1"/>
    <property type="match status" value="1"/>
</dbReference>
<dbReference type="Gene3D" id="3.30.70.330">
    <property type="match status" value="5"/>
</dbReference>
<sequence length="1000" mass="111193">MALHVALLEWSGVGSGSRGRIGLGSGPDVSFFTRLPPHAQNPPPSRASPHPLGKSESSRTQEQEQIIVLLAGNERIASAAAARVWIVATSFCLGFQELACVFAACSLFVLLSFPNLELELRLGFHELSDFPDPTRRSSLMELIGLRRGCLRSRICVKNLPKYVAEDRLREVFSQKGEITDAKLMRTKDGKSRQFAFIGFRTEQEAQEAIKYFNKSFLDTCRIACEIARKVGDPDIPRPWSRYSVKKDEKASENKTSSGGEISSQSSLKHKGKKKDLNKTSEDDDPQLQEFLQVMQPRVNSKLWANDALVASVTGTTNEKGTPNKEDREKTASAKVESENLDDVGKELGGAPKSTRNLALDEVVSDMDYFKSRVKKGWSDSESSEHEDSNNEKEDGDDSSSESSSDEDDQAADSVREHNNTTLPDKLGGESPLAETDGEQADQGNPLSSLEDEKEETIQSDRLFVRNLPYTTTEEDLEELFSKCGKISEVHLVVDKDTRRSKGIAYIQYAVPESAARALEEVDNSIFQGRLLHVMPAQRKGQPEKQNDHSSNQAAKTFKQQREEERKASEASGDTRAWNTLFMRSDTVVENIARKFGVSKSDFLEREADDLAVRIALGETQVINETKKALAEAGVNVAALEEFAANRSDSAKRSNHVLLVKNLPYGCSGAELANMFGKYGSLDQVILPPTKTMALVVFLEPSEARAAFKGLAYKRYKDAPLYLEWAPGNILNPVPSDGNQNNGPLVGDRDANRVLLEQHAGLSDVDIDPDRTESRSLFVKNLNFKTTNETLRDHLSGQMKNGKILSVKIKQHMKNGKHVSMGFGFVEFDSVETATNICQDLQGTVLDGHALVLQHCQVKKEEEVSNKAEKDKSSTKLLVRNVAFEATEKDLRKLFSPFGKIKSLRLPMKFGSHRGFAFVEFVTKQEAQNALKALSNTHLYGRHLVLERAKEGESLEELRARTAAQFTDEQNGYQNPAKLSRKRKHMAVLDEGRVKFERIAD</sequence>
<feature type="domain" description="RRM" evidence="7">
    <location>
        <begin position="152"/>
        <end position="229"/>
    </location>
</feature>
<dbReference type="GO" id="GO:0003729">
    <property type="term" value="F:mRNA binding"/>
    <property type="evidence" value="ECO:0007669"/>
    <property type="project" value="TreeGrafter"/>
</dbReference>
<keyword evidence="2" id="KW-0677">Repeat</keyword>